<name>A0A060T454_BLAAD</name>
<dbReference type="InterPro" id="IPR014710">
    <property type="entry name" value="RmlC-like_jellyroll"/>
</dbReference>
<dbReference type="AlphaFoldDB" id="A0A060T454"/>
<dbReference type="Pfam" id="PF07883">
    <property type="entry name" value="Cupin_2"/>
    <property type="match status" value="1"/>
</dbReference>
<gene>
    <name evidence="2" type="ORF">GNLVRS02_ARAD1C41514g</name>
</gene>
<dbReference type="SUPFAM" id="SSF51182">
    <property type="entry name" value="RmlC-like cupins"/>
    <property type="match status" value="1"/>
</dbReference>
<dbReference type="EMBL" id="HG937693">
    <property type="protein sequence ID" value="CDP35703.1"/>
    <property type="molecule type" value="Genomic_DNA"/>
</dbReference>
<reference evidence="2" key="1">
    <citation type="submission" date="2014-02" db="EMBL/GenBank/DDBJ databases">
        <authorList>
            <person name="Genoscope - CEA"/>
        </authorList>
    </citation>
    <scope>NUCLEOTIDE SEQUENCE</scope>
    <source>
        <strain evidence="2">LS3</strain>
    </source>
</reference>
<reference evidence="2" key="2">
    <citation type="submission" date="2014-06" db="EMBL/GenBank/DDBJ databases">
        <title>The complete genome of Blastobotrys (Arxula) adeninivorans LS3 - a yeast of biotechnological interest.</title>
        <authorList>
            <person name="Kunze G."/>
            <person name="Gaillardin C."/>
            <person name="Czernicka M."/>
            <person name="Durrens P."/>
            <person name="Martin T."/>
            <person name="Boer E."/>
            <person name="Gabaldon T."/>
            <person name="Cruz J."/>
            <person name="Talla E."/>
            <person name="Marck C."/>
            <person name="Goffeau A."/>
            <person name="Barbe V."/>
            <person name="Baret P."/>
            <person name="Baronian K."/>
            <person name="Beier S."/>
            <person name="Bleykasten C."/>
            <person name="Bode R."/>
            <person name="Casaregola S."/>
            <person name="Despons L."/>
            <person name="Fairhead C."/>
            <person name="Giersberg M."/>
            <person name="Gierski P."/>
            <person name="Hahnel U."/>
            <person name="Hartmann A."/>
            <person name="Jankowska D."/>
            <person name="Jubin C."/>
            <person name="Jung P."/>
            <person name="Lafontaine I."/>
            <person name="Leh-Louis V."/>
            <person name="Lemaire M."/>
            <person name="Marcet-Houben M."/>
            <person name="Mascher M."/>
            <person name="Morel G."/>
            <person name="Richard G.-F."/>
            <person name="Riechen J."/>
            <person name="Sacerdot C."/>
            <person name="Sarkar A."/>
            <person name="Savel G."/>
            <person name="Schacherer J."/>
            <person name="Sherman D."/>
            <person name="Straub M.-L."/>
            <person name="Stein N."/>
            <person name="Thierry A."/>
            <person name="Trautwein-Schult A."/>
            <person name="Westhof E."/>
            <person name="Worch S."/>
            <person name="Dujon B."/>
            <person name="Souciet J.-L."/>
            <person name="Wincker P."/>
            <person name="Scholz U."/>
            <person name="Neuveglise N."/>
        </authorList>
    </citation>
    <scope>NUCLEOTIDE SEQUENCE</scope>
    <source>
        <strain evidence="2">LS3</strain>
    </source>
</reference>
<sequence length="175" mass="19510">MTSGTEEMGPDTQYVENRSKLPQIKRYVTTKDADGLSRFSTEIPPEVPWTNFKDVAQFGVAYTSTGLPVDLKDGKDVQNYQNVLKTGLTLAQENGTVLRIVDMSPGHRAPMHITKSIDYGVVLEGQVEAIMDSGETRICNRGDIVVQRNTNHSWRNCSPTETARMLYVLIDSTEL</sequence>
<evidence type="ECO:0000313" key="2">
    <source>
        <dbReference type="EMBL" id="CDP35703.1"/>
    </source>
</evidence>
<accession>A0A060T454</accession>
<dbReference type="InterPro" id="IPR047142">
    <property type="entry name" value="OryJ/VirC-like"/>
</dbReference>
<dbReference type="InterPro" id="IPR011051">
    <property type="entry name" value="RmlC_Cupin_sf"/>
</dbReference>
<dbReference type="InterPro" id="IPR013096">
    <property type="entry name" value="Cupin_2"/>
</dbReference>
<dbReference type="PANTHER" id="PTHR36156">
    <property type="entry name" value="SLR2101 PROTEIN"/>
    <property type="match status" value="1"/>
</dbReference>
<evidence type="ECO:0000259" key="1">
    <source>
        <dbReference type="Pfam" id="PF07883"/>
    </source>
</evidence>
<organism evidence="2">
    <name type="scientific">Blastobotrys adeninivorans</name>
    <name type="common">Yeast</name>
    <name type="synonym">Arxula adeninivorans</name>
    <dbReference type="NCBI Taxonomy" id="409370"/>
    <lineage>
        <taxon>Eukaryota</taxon>
        <taxon>Fungi</taxon>
        <taxon>Dikarya</taxon>
        <taxon>Ascomycota</taxon>
        <taxon>Saccharomycotina</taxon>
        <taxon>Dipodascomycetes</taxon>
        <taxon>Dipodascales</taxon>
        <taxon>Trichomonascaceae</taxon>
        <taxon>Blastobotrys</taxon>
    </lineage>
</organism>
<feature type="domain" description="Cupin type-2" evidence="1">
    <location>
        <begin position="100"/>
        <end position="168"/>
    </location>
</feature>
<dbReference type="PANTHER" id="PTHR36156:SF2">
    <property type="entry name" value="CUPIN TYPE-2 DOMAIN-CONTAINING PROTEIN"/>
    <property type="match status" value="1"/>
</dbReference>
<dbReference type="CDD" id="cd02231">
    <property type="entry name" value="cupin_BLL6423-like"/>
    <property type="match status" value="1"/>
</dbReference>
<dbReference type="PhylomeDB" id="A0A060T454"/>
<dbReference type="Gene3D" id="2.60.120.10">
    <property type="entry name" value="Jelly Rolls"/>
    <property type="match status" value="1"/>
</dbReference>
<protein>
    <submittedName>
        <fullName evidence="2">ARAD1C41514p</fullName>
    </submittedName>
</protein>
<proteinExistence type="predicted"/>